<comment type="similarity">
    <text evidence="2">Belongs to the SusD family.</text>
</comment>
<keyword evidence="4" id="KW-0472">Membrane</keyword>
<name>A0A1I6RKM1_9FLAO</name>
<sequence>MKKYIYNIASILCLGLAVVSCSDYLDVEPEDKLVEEQVYGDETNIKSVLNGVYLELTDGNLYGESLTMSHLEVLAQNFNADDGHDWANVYATYQYDQERVMRKFDAIWSAMYQSILNLNDLIENLEEYKTLDPKKEAIVKGEAYGLRALLHFDLLRLFGPVYMENPEGMAIPYYMKAEAVNGEILAANEVITKVIQDLAMAEELLMNDAINPEGSSEIEDHFYAGNRNLRLNYFAVKALQARVHLYAGNTAEANTAAKYVIENGAAEFEWAKPEDILTNDDPDRNFSSEVIFALQNTNLYSISRDLFGESNRDSDILYTRTARINEMYESNINDYRYRSFYELREEKTYPIFVKYEDVEDSRMPFRFMQPMIRISEMYYIAAETETDSQQALNYLNTVRANRGLPELSEGVLVASEITKEYRKEFIGEGQLFYYYKRVNFMQIPNGSSDQTSNTISMGAEQYVVPLPYSEINYQ</sequence>
<dbReference type="Proteomes" id="UP000183209">
    <property type="component" value="Unassembled WGS sequence"/>
</dbReference>
<protein>
    <submittedName>
        <fullName evidence="8">SusD family protein</fullName>
    </submittedName>
</protein>
<dbReference type="EMBL" id="FPAG01000003">
    <property type="protein sequence ID" value="SFS65018.1"/>
    <property type="molecule type" value="Genomic_DNA"/>
</dbReference>
<organism evidence="8 9">
    <name type="scientific">Zhouia amylolytica</name>
    <dbReference type="NCBI Taxonomy" id="376730"/>
    <lineage>
        <taxon>Bacteria</taxon>
        <taxon>Pseudomonadati</taxon>
        <taxon>Bacteroidota</taxon>
        <taxon>Flavobacteriia</taxon>
        <taxon>Flavobacteriales</taxon>
        <taxon>Flavobacteriaceae</taxon>
        <taxon>Zhouia</taxon>
    </lineage>
</organism>
<evidence type="ECO:0000313" key="8">
    <source>
        <dbReference type="EMBL" id="SFS65018.1"/>
    </source>
</evidence>
<feature type="domain" description="RagB/SusD" evidence="6">
    <location>
        <begin position="370"/>
        <end position="471"/>
    </location>
</feature>
<accession>A0A1I6RKM1</accession>
<dbReference type="InterPro" id="IPR033985">
    <property type="entry name" value="SusD-like_N"/>
</dbReference>
<proteinExistence type="inferred from homology"/>
<comment type="subcellular location">
    <subcellularLocation>
        <location evidence="1">Cell outer membrane</location>
    </subcellularLocation>
</comment>
<evidence type="ECO:0000256" key="4">
    <source>
        <dbReference type="ARBA" id="ARBA00023136"/>
    </source>
</evidence>
<evidence type="ECO:0000259" key="7">
    <source>
        <dbReference type="Pfam" id="PF14322"/>
    </source>
</evidence>
<evidence type="ECO:0000256" key="5">
    <source>
        <dbReference type="ARBA" id="ARBA00023237"/>
    </source>
</evidence>
<feature type="domain" description="SusD-like N-terminal" evidence="7">
    <location>
        <begin position="23"/>
        <end position="208"/>
    </location>
</feature>
<evidence type="ECO:0000259" key="6">
    <source>
        <dbReference type="Pfam" id="PF07980"/>
    </source>
</evidence>
<evidence type="ECO:0000256" key="1">
    <source>
        <dbReference type="ARBA" id="ARBA00004442"/>
    </source>
</evidence>
<dbReference type="Gene3D" id="1.25.40.390">
    <property type="match status" value="1"/>
</dbReference>
<evidence type="ECO:0000313" key="9">
    <source>
        <dbReference type="Proteomes" id="UP000183209"/>
    </source>
</evidence>
<dbReference type="Pfam" id="PF07980">
    <property type="entry name" value="SusD_RagB"/>
    <property type="match status" value="1"/>
</dbReference>
<evidence type="ECO:0000256" key="3">
    <source>
        <dbReference type="ARBA" id="ARBA00022729"/>
    </source>
</evidence>
<reference evidence="8 9" key="1">
    <citation type="submission" date="2016-10" db="EMBL/GenBank/DDBJ databases">
        <authorList>
            <person name="de Groot N.N."/>
        </authorList>
    </citation>
    <scope>NUCLEOTIDE SEQUENCE [LARGE SCALE GENOMIC DNA]</scope>
    <source>
        <strain evidence="8 9">CGMCC 1.6114</strain>
    </source>
</reference>
<dbReference type="OrthoDB" id="1097962at2"/>
<evidence type="ECO:0000256" key="2">
    <source>
        <dbReference type="ARBA" id="ARBA00006275"/>
    </source>
</evidence>
<keyword evidence="5" id="KW-0998">Cell outer membrane</keyword>
<dbReference type="PROSITE" id="PS51257">
    <property type="entry name" value="PROKAR_LIPOPROTEIN"/>
    <property type="match status" value="1"/>
</dbReference>
<dbReference type="InterPro" id="IPR011990">
    <property type="entry name" value="TPR-like_helical_dom_sf"/>
</dbReference>
<dbReference type="GO" id="GO:0009279">
    <property type="term" value="C:cell outer membrane"/>
    <property type="evidence" value="ECO:0007669"/>
    <property type="project" value="UniProtKB-SubCell"/>
</dbReference>
<dbReference type="Pfam" id="PF14322">
    <property type="entry name" value="SusD-like_3"/>
    <property type="match status" value="1"/>
</dbReference>
<gene>
    <name evidence="8" type="ORF">SAMN04487906_1123</name>
</gene>
<dbReference type="AlphaFoldDB" id="A0A1I6RKM1"/>
<dbReference type="InterPro" id="IPR012944">
    <property type="entry name" value="SusD_RagB_dom"/>
</dbReference>
<dbReference type="SUPFAM" id="SSF48452">
    <property type="entry name" value="TPR-like"/>
    <property type="match status" value="1"/>
</dbReference>
<keyword evidence="3" id="KW-0732">Signal</keyword>
<dbReference type="RefSeq" id="WP_074977531.1">
    <property type="nucleotide sequence ID" value="NZ_FPAG01000003.1"/>
</dbReference>